<dbReference type="PATRIC" id="fig|1348334.3.peg.4323"/>
<dbReference type="GO" id="GO:0046872">
    <property type="term" value="F:metal ion binding"/>
    <property type="evidence" value="ECO:0007669"/>
    <property type="project" value="UniProtKB-KW"/>
</dbReference>
<dbReference type="InterPro" id="IPR021027">
    <property type="entry name" value="Transposase_put_HTH"/>
</dbReference>
<feature type="domain" description="Probable transposase IS891/IS1136/IS1341" evidence="8">
    <location>
        <begin position="160"/>
        <end position="273"/>
    </location>
</feature>
<keyword evidence="3" id="KW-0815">Transposition</keyword>
<evidence type="ECO:0000256" key="5">
    <source>
        <dbReference type="ARBA" id="ARBA00022833"/>
    </source>
</evidence>
<evidence type="ECO:0000313" key="12">
    <source>
        <dbReference type="Proteomes" id="UP000017127"/>
    </source>
</evidence>
<evidence type="ECO:0000259" key="9">
    <source>
        <dbReference type="Pfam" id="PF07282"/>
    </source>
</evidence>
<evidence type="ECO:0000256" key="1">
    <source>
        <dbReference type="ARBA" id="ARBA00008761"/>
    </source>
</evidence>
<dbReference type="Pfam" id="PF07282">
    <property type="entry name" value="Cas12f1-like_TNB"/>
    <property type="match status" value="1"/>
</dbReference>
<keyword evidence="5" id="KW-0862">Zinc</keyword>
<gene>
    <name evidence="11" type="ORF">M595_4470</name>
</gene>
<name>U7QEQ7_9CYAN</name>
<dbReference type="OrthoDB" id="443538at2"/>
<keyword evidence="7" id="KW-0233">DNA recombination</keyword>
<evidence type="ECO:0000256" key="3">
    <source>
        <dbReference type="ARBA" id="ARBA00022578"/>
    </source>
</evidence>
<dbReference type="Pfam" id="PF12323">
    <property type="entry name" value="HTH_OrfB_IS605"/>
    <property type="match status" value="1"/>
</dbReference>
<dbReference type="EMBL" id="AUZM01000054">
    <property type="protein sequence ID" value="ERT05570.1"/>
    <property type="molecule type" value="Genomic_DNA"/>
</dbReference>
<dbReference type="GO" id="GO:0032196">
    <property type="term" value="P:transposition"/>
    <property type="evidence" value="ECO:0007669"/>
    <property type="project" value="UniProtKB-KW"/>
</dbReference>
<dbReference type="PANTHER" id="PTHR30405:SF25">
    <property type="entry name" value="RNA-GUIDED DNA ENDONUCLEASE INSQ-RELATED"/>
    <property type="match status" value="1"/>
</dbReference>
<evidence type="ECO:0000256" key="7">
    <source>
        <dbReference type="ARBA" id="ARBA00023172"/>
    </source>
</evidence>
<keyword evidence="4" id="KW-0479">Metal-binding</keyword>
<protein>
    <submittedName>
        <fullName evidence="11">Transposase, IS605 OrfB family</fullName>
    </submittedName>
</protein>
<evidence type="ECO:0000256" key="6">
    <source>
        <dbReference type="ARBA" id="ARBA00023125"/>
    </source>
</evidence>
<dbReference type="InterPro" id="IPR001959">
    <property type="entry name" value="Transposase"/>
</dbReference>
<evidence type="ECO:0000259" key="8">
    <source>
        <dbReference type="Pfam" id="PF01385"/>
    </source>
</evidence>
<keyword evidence="12" id="KW-1185">Reference proteome</keyword>
<accession>U7QEQ7</accession>
<dbReference type="PANTHER" id="PTHR30405">
    <property type="entry name" value="TRANSPOSASE"/>
    <property type="match status" value="1"/>
</dbReference>
<evidence type="ECO:0000259" key="10">
    <source>
        <dbReference type="Pfam" id="PF12323"/>
    </source>
</evidence>
<comment type="similarity">
    <text evidence="1">In the C-terminal section; belongs to the transposase 35 family.</text>
</comment>
<dbReference type="InterPro" id="IPR010095">
    <property type="entry name" value="Cas12f1-like_TNB"/>
</dbReference>
<dbReference type="Proteomes" id="UP000017127">
    <property type="component" value="Unassembled WGS sequence"/>
</dbReference>
<dbReference type="InterPro" id="IPR051399">
    <property type="entry name" value="RNA-guided_DNA_endo/Transpos"/>
</dbReference>
<feature type="domain" description="Transposase putative helix-turn-helix" evidence="10">
    <location>
        <begin position="1"/>
        <end position="46"/>
    </location>
</feature>
<dbReference type="Pfam" id="PF01385">
    <property type="entry name" value="OrfB_IS605"/>
    <property type="match status" value="1"/>
</dbReference>
<dbReference type="GO" id="GO:0003677">
    <property type="term" value="F:DNA binding"/>
    <property type="evidence" value="ECO:0007669"/>
    <property type="project" value="UniProtKB-KW"/>
</dbReference>
<evidence type="ECO:0000256" key="2">
    <source>
        <dbReference type="ARBA" id="ARBA00011044"/>
    </source>
</evidence>
<comment type="caution">
    <text evidence="11">The sequence shown here is derived from an EMBL/GenBank/DDBJ whole genome shotgun (WGS) entry which is preliminary data.</text>
</comment>
<feature type="domain" description="Cas12f1-like TNB" evidence="9">
    <location>
        <begin position="304"/>
        <end position="371"/>
    </location>
</feature>
<organism evidence="11 12">
    <name type="scientific">Lyngbya aestuarii BL J</name>
    <dbReference type="NCBI Taxonomy" id="1348334"/>
    <lineage>
        <taxon>Bacteria</taxon>
        <taxon>Bacillati</taxon>
        <taxon>Cyanobacteriota</taxon>
        <taxon>Cyanophyceae</taxon>
        <taxon>Oscillatoriophycideae</taxon>
        <taxon>Oscillatoriales</taxon>
        <taxon>Microcoleaceae</taxon>
        <taxon>Lyngbya</taxon>
    </lineage>
</organism>
<dbReference type="RefSeq" id="WP_023068216.1">
    <property type="nucleotide sequence ID" value="NZ_AUZM01000054.1"/>
</dbReference>
<sequence length="418" mass="47358">MLKAYKYRIYPTNEQKDQLIRSMGSARWFYNYALNLTSQTYKETGKGLSRNDIIKLLPGLKKEHEWLSEPPSQCLQQVALDLSSAFLNFFEKRAKYPNFKKKHNQQSIRFPQSVKLQGDYLKLPKLGKIYCKVSRLPEGTIKSVTVSLTPSGQFYASCLYENGKEKPSVKASGKAVGIDCGLSHFVITSDGSKHGNPKYYRKYETKLAKKQKQLSRKVKGSQNRNKARIKVAKVHAKITRCREDFLHKLSRKLVDENQVIVVENLAVKNMVKNHPYGFASRFKSGNPPNALAHKLAKSISDAGWGQFCTMLKYKAEWEGKVYIEVDRFFPSSKTCHVCLNQVGSLTLDVREWTCEKCQTKHDRDINAAINIREEGLRLLSQCGLDGVRRRATGVAGGHLATASGVRVRPSKGTAFTRR</sequence>
<evidence type="ECO:0000256" key="4">
    <source>
        <dbReference type="ARBA" id="ARBA00022723"/>
    </source>
</evidence>
<proteinExistence type="inferred from homology"/>
<dbReference type="AlphaFoldDB" id="U7QEQ7"/>
<dbReference type="GO" id="GO:0006310">
    <property type="term" value="P:DNA recombination"/>
    <property type="evidence" value="ECO:0007669"/>
    <property type="project" value="UniProtKB-KW"/>
</dbReference>
<comment type="similarity">
    <text evidence="2">In the N-terminal section; belongs to the transposase 2 family.</text>
</comment>
<evidence type="ECO:0000313" key="11">
    <source>
        <dbReference type="EMBL" id="ERT05570.1"/>
    </source>
</evidence>
<reference evidence="11 12" key="1">
    <citation type="journal article" date="2013" name="Front. Microbiol.">
        <title>Comparative genomic analyses of the cyanobacterium, Lyngbya aestuarii BL J, a powerful hydrogen producer.</title>
        <authorList>
            <person name="Kothari A."/>
            <person name="Vaughn M."/>
            <person name="Garcia-Pichel F."/>
        </authorList>
    </citation>
    <scope>NUCLEOTIDE SEQUENCE [LARGE SCALE GENOMIC DNA]</scope>
    <source>
        <strain evidence="11 12">BL J</strain>
    </source>
</reference>
<dbReference type="NCBIfam" id="NF040570">
    <property type="entry name" value="guided_TnpB"/>
    <property type="match status" value="1"/>
</dbReference>
<keyword evidence="6" id="KW-0238">DNA-binding</keyword>